<dbReference type="InterPro" id="IPR001433">
    <property type="entry name" value="OxRdtase_FAD/NAD-bd"/>
</dbReference>
<evidence type="ECO:0000259" key="3">
    <source>
        <dbReference type="PROSITE" id="PS51384"/>
    </source>
</evidence>
<sequence>MSHTIALQFEDGVTRFIDCAENETIASAAYRQKVNIPLDCRDGACGTCKSFCESGRYDGGEYIEEALSEDEARAGYVLSCQMRPRADCVLRIQASSSACKTAVESDQGRLTALEWLSPSTLRFSIEPQRATPLVFLPGQYAHLQIPGSELSRAYSFSSPAGRHALSFLVRNVPDGRMSAYLREQAKVGDTLSFSAPYGSFYLRELRRPLLLLAGGTGLAPFLSMLETLAGQGCPQPVLLGYGVTHDADLVCLDELEALRARLPGFEYISCVADADSTHPRRGYVTQYLDAGVLNGGDVDLYVCGPPAMVDSVRAWLGELGIQPAGFHFEKFAPSH</sequence>
<dbReference type="Proteomes" id="UP000246569">
    <property type="component" value="Unassembled WGS sequence"/>
</dbReference>
<dbReference type="Gene3D" id="3.40.50.80">
    <property type="entry name" value="Nucleotide-binding domain of ferredoxin-NADP reductase (FNR) module"/>
    <property type="match status" value="1"/>
</dbReference>
<dbReference type="PANTHER" id="PTHR47354:SF5">
    <property type="entry name" value="PROTEIN RFBI"/>
    <property type="match status" value="1"/>
</dbReference>
<dbReference type="InterPro" id="IPR012675">
    <property type="entry name" value="Beta-grasp_dom_sf"/>
</dbReference>
<dbReference type="RefSeq" id="WP_110019396.1">
    <property type="nucleotide sequence ID" value="NZ_QGTJ01000009.1"/>
</dbReference>
<protein>
    <submittedName>
        <fullName evidence="4">Benzoate/toluate 1,2-dioxygenase reductase subunit</fullName>
    </submittedName>
</protein>
<dbReference type="PRINTS" id="PR00371">
    <property type="entry name" value="FPNCR"/>
</dbReference>
<dbReference type="PROSITE" id="PS00197">
    <property type="entry name" value="2FE2S_FER_1"/>
    <property type="match status" value="1"/>
</dbReference>
<proteinExistence type="predicted"/>
<organism evidence="4 5">
    <name type="scientific">Plasticicumulans acidivorans</name>
    <dbReference type="NCBI Taxonomy" id="886464"/>
    <lineage>
        <taxon>Bacteria</taxon>
        <taxon>Pseudomonadati</taxon>
        <taxon>Pseudomonadota</taxon>
        <taxon>Gammaproteobacteria</taxon>
        <taxon>Candidatus Competibacteraceae</taxon>
        <taxon>Plasticicumulans</taxon>
    </lineage>
</organism>
<dbReference type="EMBL" id="QGTJ01000009">
    <property type="protein sequence ID" value="PWV59782.1"/>
    <property type="molecule type" value="Genomic_DNA"/>
</dbReference>
<dbReference type="Pfam" id="PF00970">
    <property type="entry name" value="FAD_binding_6"/>
    <property type="match status" value="1"/>
</dbReference>
<dbReference type="InterPro" id="IPR036010">
    <property type="entry name" value="2Fe-2S_ferredoxin-like_sf"/>
</dbReference>
<dbReference type="PROSITE" id="PS51085">
    <property type="entry name" value="2FE2S_FER_2"/>
    <property type="match status" value="1"/>
</dbReference>
<evidence type="ECO:0000313" key="4">
    <source>
        <dbReference type="EMBL" id="PWV59782.1"/>
    </source>
</evidence>
<dbReference type="InterPro" id="IPR006058">
    <property type="entry name" value="2Fe2S_fd_BS"/>
</dbReference>
<dbReference type="Pfam" id="PF00111">
    <property type="entry name" value="Fer2"/>
    <property type="match status" value="1"/>
</dbReference>
<dbReference type="Gene3D" id="2.40.30.10">
    <property type="entry name" value="Translation factors"/>
    <property type="match status" value="1"/>
</dbReference>
<dbReference type="InterPro" id="IPR001709">
    <property type="entry name" value="Flavoprot_Pyr_Nucl_cyt_Rdtase"/>
</dbReference>
<dbReference type="SUPFAM" id="SSF54292">
    <property type="entry name" value="2Fe-2S ferredoxin-like"/>
    <property type="match status" value="1"/>
</dbReference>
<dbReference type="InterPro" id="IPR039261">
    <property type="entry name" value="FNR_nucleotide-bd"/>
</dbReference>
<evidence type="ECO:0000256" key="1">
    <source>
        <dbReference type="ARBA" id="ARBA00034078"/>
    </source>
</evidence>
<dbReference type="CDD" id="cd00207">
    <property type="entry name" value="fer2"/>
    <property type="match status" value="1"/>
</dbReference>
<dbReference type="InterPro" id="IPR001041">
    <property type="entry name" value="2Fe-2S_ferredoxin-type"/>
</dbReference>
<dbReference type="InterPro" id="IPR017938">
    <property type="entry name" value="Riboflavin_synthase-like_b-brl"/>
</dbReference>
<feature type="domain" description="FAD-binding FR-type" evidence="3">
    <location>
        <begin position="103"/>
        <end position="203"/>
    </location>
</feature>
<name>A0A317MST7_9GAMM</name>
<evidence type="ECO:0000259" key="2">
    <source>
        <dbReference type="PROSITE" id="PS51085"/>
    </source>
</evidence>
<dbReference type="OrthoDB" id="9806195at2"/>
<dbReference type="InterPro" id="IPR050415">
    <property type="entry name" value="MRET"/>
</dbReference>
<dbReference type="SUPFAM" id="SSF52343">
    <property type="entry name" value="Ferredoxin reductase-like, C-terminal NADP-linked domain"/>
    <property type="match status" value="1"/>
</dbReference>
<dbReference type="GO" id="GO:0051213">
    <property type="term" value="F:dioxygenase activity"/>
    <property type="evidence" value="ECO:0007669"/>
    <property type="project" value="UniProtKB-KW"/>
</dbReference>
<dbReference type="Pfam" id="PF00175">
    <property type="entry name" value="NAD_binding_1"/>
    <property type="match status" value="1"/>
</dbReference>
<dbReference type="InterPro" id="IPR047683">
    <property type="entry name" value="BenC-like_FAD_NAD-bd"/>
</dbReference>
<dbReference type="PRINTS" id="PR00410">
    <property type="entry name" value="PHEHYDRXLASE"/>
</dbReference>
<accession>A0A317MST7</accession>
<keyword evidence="4" id="KW-0560">Oxidoreductase</keyword>
<keyword evidence="5" id="KW-1185">Reference proteome</keyword>
<comment type="caution">
    <text evidence="4">The sequence shown here is derived from an EMBL/GenBank/DDBJ whole genome shotgun (WGS) entry which is preliminary data.</text>
</comment>
<comment type="cofactor">
    <cofactor evidence="1">
        <name>[2Fe-2S] cluster</name>
        <dbReference type="ChEBI" id="CHEBI:190135"/>
    </cofactor>
</comment>
<dbReference type="CDD" id="cd06209">
    <property type="entry name" value="BenDO_FAD_NAD"/>
    <property type="match status" value="1"/>
</dbReference>
<keyword evidence="4" id="KW-0223">Dioxygenase</keyword>
<gene>
    <name evidence="4" type="ORF">C7443_10935</name>
</gene>
<dbReference type="SUPFAM" id="SSF63380">
    <property type="entry name" value="Riboflavin synthase domain-like"/>
    <property type="match status" value="1"/>
</dbReference>
<dbReference type="NCBIfam" id="NF040810">
    <property type="entry name" value="BenC"/>
    <property type="match status" value="1"/>
</dbReference>
<feature type="domain" description="2Fe-2S ferredoxin-type" evidence="2">
    <location>
        <begin position="3"/>
        <end position="96"/>
    </location>
</feature>
<reference evidence="4 5" key="1">
    <citation type="submission" date="2018-05" db="EMBL/GenBank/DDBJ databases">
        <title>Genomic Encyclopedia of Type Strains, Phase IV (KMG-IV): sequencing the most valuable type-strain genomes for metagenomic binning, comparative biology and taxonomic classification.</title>
        <authorList>
            <person name="Goeker M."/>
        </authorList>
    </citation>
    <scope>NUCLEOTIDE SEQUENCE [LARGE SCALE GENOMIC DNA]</scope>
    <source>
        <strain evidence="4 5">DSM 23606</strain>
    </source>
</reference>
<dbReference type="InterPro" id="IPR008333">
    <property type="entry name" value="Cbr1-like_FAD-bd_dom"/>
</dbReference>
<dbReference type="PROSITE" id="PS51384">
    <property type="entry name" value="FAD_FR"/>
    <property type="match status" value="1"/>
</dbReference>
<evidence type="ECO:0000313" key="5">
    <source>
        <dbReference type="Proteomes" id="UP000246569"/>
    </source>
</evidence>
<dbReference type="GO" id="GO:0051537">
    <property type="term" value="F:2 iron, 2 sulfur cluster binding"/>
    <property type="evidence" value="ECO:0007669"/>
    <property type="project" value="InterPro"/>
</dbReference>
<dbReference type="PANTHER" id="PTHR47354">
    <property type="entry name" value="NADH OXIDOREDUCTASE HCR"/>
    <property type="match status" value="1"/>
</dbReference>
<dbReference type="AlphaFoldDB" id="A0A317MST7"/>
<dbReference type="Gene3D" id="3.10.20.30">
    <property type="match status" value="1"/>
</dbReference>
<dbReference type="InterPro" id="IPR017927">
    <property type="entry name" value="FAD-bd_FR_type"/>
</dbReference>